<dbReference type="OrthoDB" id="9790239at2"/>
<evidence type="ECO:0000259" key="2">
    <source>
        <dbReference type="SMART" id="SM00278"/>
    </source>
</evidence>
<keyword evidence="1" id="KW-0812">Transmembrane</keyword>
<feature type="transmembrane region" description="Helical" evidence="1">
    <location>
        <begin position="51"/>
        <end position="69"/>
    </location>
</feature>
<keyword evidence="1" id="KW-0472">Membrane</keyword>
<evidence type="ECO:0000256" key="1">
    <source>
        <dbReference type="SAM" id="Phobius"/>
    </source>
</evidence>
<dbReference type="InterPro" id="IPR051675">
    <property type="entry name" value="Endo/Exo/Phosphatase_dom_1"/>
</dbReference>
<evidence type="ECO:0000313" key="3">
    <source>
        <dbReference type="EMBL" id="QDT21773.1"/>
    </source>
</evidence>
<dbReference type="AlphaFoldDB" id="A0A517PQW4"/>
<dbReference type="InterPro" id="IPR003583">
    <property type="entry name" value="Hlx-hairpin-Hlx_DNA-bd_motif"/>
</dbReference>
<evidence type="ECO:0000313" key="4">
    <source>
        <dbReference type="Proteomes" id="UP000320421"/>
    </source>
</evidence>
<feature type="domain" description="Helix-hairpin-helix DNA-binding motif class 1" evidence="2">
    <location>
        <begin position="131"/>
        <end position="150"/>
    </location>
</feature>
<dbReference type="InterPro" id="IPR010994">
    <property type="entry name" value="RuvA_2-like"/>
</dbReference>
<protein>
    <submittedName>
        <fullName evidence="3">Photosystem II 12 kDa extrinsic protein</fullName>
    </submittedName>
</protein>
<dbReference type="SMART" id="SM00278">
    <property type="entry name" value="HhH1"/>
    <property type="match status" value="2"/>
</dbReference>
<dbReference type="GO" id="GO:0003677">
    <property type="term" value="F:DNA binding"/>
    <property type="evidence" value="ECO:0007669"/>
    <property type="project" value="InterPro"/>
</dbReference>
<dbReference type="PANTHER" id="PTHR21180">
    <property type="entry name" value="ENDONUCLEASE/EXONUCLEASE/PHOSPHATASE FAMILY DOMAIN-CONTAINING PROTEIN 1"/>
    <property type="match status" value="1"/>
</dbReference>
<dbReference type="Proteomes" id="UP000320421">
    <property type="component" value="Chromosome"/>
</dbReference>
<sequence length="160" mass="18160">MCLPTFFPLIPHELITSPNSILDSGSLRMENQTPDESTPQTFLGLHRSDQYFLGVLLIVILCLSLLHLARLSRWGTEPLEIEKQTPLPYDYQLDINQATWVEFAQLKQIGPVLARRIVDYREIHGPFRSIDDLLQVKGIGPKKLAANRKHFLPLPPGVNP</sequence>
<dbReference type="EMBL" id="CP036266">
    <property type="protein sequence ID" value="QDT21773.1"/>
    <property type="molecule type" value="Genomic_DNA"/>
</dbReference>
<dbReference type="Pfam" id="PF12836">
    <property type="entry name" value="HHH_3"/>
    <property type="match status" value="1"/>
</dbReference>
<keyword evidence="1" id="KW-1133">Transmembrane helix</keyword>
<dbReference type="GO" id="GO:0006281">
    <property type="term" value="P:DNA repair"/>
    <property type="evidence" value="ECO:0007669"/>
    <property type="project" value="InterPro"/>
</dbReference>
<proteinExistence type="predicted"/>
<keyword evidence="4" id="KW-1185">Reference proteome</keyword>
<feature type="domain" description="Helix-hairpin-helix DNA-binding motif class 1" evidence="2">
    <location>
        <begin position="101"/>
        <end position="120"/>
    </location>
</feature>
<dbReference type="Gene3D" id="1.10.150.280">
    <property type="entry name" value="AF1531-like domain"/>
    <property type="match status" value="1"/>
</dbReference>
<dbReference type="PANTHER" id="PTHR21180:SF32">
    <property type="entry name" value="ENDONUCLEASE_EXONUCLEASE_PHOSPHATASE FAMILY DOMAIN-CONTAINING PROTEIN 1"/>
    <property type="match status" value="1"/>
</dbReference>
<gene>
    <name evidence="3" type="primary">psbU</name>
    <name evidence="3" type="ORF">HG66A1_35760</name>
</gene>
<dbReference type="SUPFAM" id="SSF47781">
    <property type="entry name" value="RuvA domain 2-like"/>
    <property type="match status" value="1"/>
</dbReference>
<name>A0A517PQW4_9PLAN</name>
<accession>A0A517PQW4</accession>
<dbReference type="RefSeq" id="WP_145186608.1">
    <property type="nucleotide sequence ID" value="NZ_CP036266.1"/>
</dbReference>
<reference evidence="3 4" key="1">
    <citation type="submission" date="2019-02" db="EMBL/GenBank/DDBJ databases">
        <title>Deep-cultivation of Planctomycetes and their phenomic and genomic characterization uncovers novel biology.</title>
        <authorList>
            <person name="Wiegand S."/>
            <person name="Jogler M."/>
            <person name="Boedeker C."/>
            <person name="Pinto D."/>
            <person name="Vollmers J."/>
            <person name="Rivas-Marin E."/>
            <person name="Kohn T."/>
            <person name="Peeters S.H."/>
            <person name="Heuer A."/>
            <person name="Rast P."/>
            <person name="Oberbeckmann S."/>
            <person name="Bunk B."/>
            <person name="Jeske O."/>
            <person name="Meyerdierks A."/>
            <person name="Storesund J.E."/>
            <person name="Kallscheuer N."/>
            <person name="Luecker S."/>
            <person name="Lage O.M."/>
            <person name="Pohl T."/>
            <person name="Merkel B.J."/>
            <person name="Hornburger P."/>
            <person name="Mueller R.-W."/>
            <person name="Bruemmer F."/>
            <person name="Labrenz M."/>
            <person name="Spormann A.M."/>
            <person name="Op den Camp H."/>
            <person name="Overmann J."/>
            <person name="Amann R."/>
            <person name="Jetten M.S.M."/>
            <person name="Mascher T."/>
            <person name="Medema M.H."/>
            <person name="Devos D.P."/>
            <person name="Kaster A.-K."/>
            <person name="Ovreas L."/>
            <person name="Rohde M."/>
            <person name="Galperin M.Y."/>
            <person name="Jogler C."/>
        </authorList>
    </citation>
    <scope>NUCLEOTIDE SEQUENCE [LARGE SCALE GENOMIC DNA]</scope>
    <source>
        <strain evidence="3 4">HG66A1</strain>
    </source>
</reference>
<organism evidence="3 4">
    <name type="scientific">Gimesia chilikensis</name>
    <dbReference type="NCBI Taxonomy" id="2605989"/>
    <lineage>
        <taxon>Bacteria</taxon>
        <taxon>Pseudomonadati</taxon>
        <taxon>Planctomycetota</taxon>
        <taxon>Planctomycetia</taxon>
        <taxon>Planctomycetales</taxon>
        <taxon>Planctomycetaceae</taxon>
        <taxon>Gimesia</taxon>
    </lineage>
</organism>